<evidence type="ECO:0000256" key="3">
    <source>
        <dbReference type="RuleBase" id="RU000590"/>
    </source>
</evidence>
<dbReference type="InterPro" id="IPR000587">
    <property type="entry name" value="Creatinase_N"/>
</dbReference>
<dbReference type="PANTHER" id="PTHR46112">
    <property type="entry name" value="AMINOPEPTIDASE"/>
    <property type="match status" value="1"/>
</dbReference>
<dbReference type="InterPro" id="IPR001131">
    <property type="entry name" value="Peptidase_M24B_aminopep-P_CS"/>
</dbReference>
<dbReference type="PANTHER" id="PTHR46112:SF3">
    <property type="entry name" value="AMINOPEPTIDASE YPDF"/>
    <property type="match status" value="1"/>
</dbReference>
<dbReference type="InterPro" id="IPR050659">
    <property type="entry name" value="Peptidase_M24B"/>
</dbReference>
<evidence type="ECO:0000313" key="6">
    <source>
        <dbReference type="EMBL" id="NSG84612.1"/>
    </source>
</evidence>
<keyword evidence="1 3" id="KW-0479">Metal-binding</keyword>
<name>A0ABX2H571_9FIRM</name>
<accession>A0ABX2H571</accession>
<evidence type="ECO:0000256" key="2">
    <source>
        <dbReference type="ARBA" id="ARBA00022801"/>
    </source>
</evidence>
<feature type="domain" description="Peptidase M24" evidence="4">
    <location>
        <begin position="135"/>
        <end position="337"/>
    </location>
</feature>
<dbReference type="Pfam" id="PF00557">
    <property type="entry name" value="Peptidase_M24"/>
    <property type="match status" value="1"/>
</dbReference>
<dbReference type="InterPro" id="IPR029149">
    <property type="entry name" value="Creatin/AminoP/Spt16_N"/>
</dbReference>
<comment type="similarity">
    <text evidence="3">Belongs to the peptidase M24B family.</text>
</comment>
<keyword evidence="6" id="KW-0031">Aminopeptidase</keyword>
<dbReference type="InterPro" id="IPR036005">
    <property type="entry name" value="Creatinase/aminopeptidase-like"/>
</dbReference>
<proteinExistence type="inferred from homology"/>
<protein>
    <submittedName>
        <fullName evidence="6">Aminopeptidase P family protein</fullName>
    </submittedName>
</protein>
<keyword evidence="2" id="KW-0378">Hydrolase</keyword>
<evidence type="ECO:0000313" key="7">
    <source>
        <dbReference type="Proteomes" id="UP001644719"/>
    </source>
</evidence>
<reference evidence="6 7" key="1">
    <citation type="journal article" date="2020" name="Cell Host Microbe">
        <title>Functional and Genomic Variation between Human-Derived Isolates of Lachnospiraceae Reveals Inter- and Intra-Species Diversity.</title>
        <authorList>
            <person name="Sorbara M.T."/>
            <person name="Littmann E.R."/>
            <person name="Fontana E."/>
            <person name="Moody T.U."/>
            <person name="Kohout C.E."/>
            <person name="Gjonbalaj M."/>
            <person name="Eaton V."/>
            <person name="Seok R."/>
            <person name="Leiner I.M."/>
            <person name="Pamer E.G."/>
        </authorList>
    </citation>
    <scope>NUCLEOTIDE SEQUENCE [LARGE SCALE GENOMIC DNA]</scope>
    <source>
        <strain evidence="6 7">MSK.17.74</strain>
    </source>
</reference>
<dbReference type="Gene3D" id="3.40.350.10">
    <property type="entry name" value="Creatinase/prolidase N-terminal domain"/>
    <property type="match status" value="1"/>
</dbReference>
<dbReference type="SUPFAM" id="SSF53092">
    <property type="entry name" value="Creatinase/prolidase N-terminal domain"/>
    <property type="match status" value="1"/>
</dbReference>
<dbReference type="Proteomes" id="UP001644719">
    <property type="component" value="Unassembled WGS sequence"/>
</dbReference>
<evidence type="ECO:0000259" key="4">
    <source>
        <dbReference type="Pfam" id="PF00557"/>
    </source>
</evidence>
<sequence length="357" mass="39443">MLNAILDELKLNALVITDPYNMRHVSGFRGGEGALYISAAQKVLVTDSRYTEQAGKESDFTVIEECREHNRQTILKECMEKENVSGDFHMGYEDQSMLCCDFDKLRKELPVQTWTPLGSRIDDLRQIKTEEELEYLARAEEIGDKAFAEFLKIVKPGMTELEAAAELEYLMKKEGAEDLSFNTIIASGLNSSMPHAIPGYKKLEEGDFVTCDFGCKYKGYCSDMTRTFVLGKASDKQKEIYNVVLKAQLAGLAAVKAGVSGASVDKVARDIITEAGYGDCFGHGLGHSVGLFIHESPRLSPSDDTILKANMIETVEPGIYVPGFGGVRIEDMVVVTEDGCRNLAHSPKELIEVPVEK</sequence>
<evidence type="ECO:0000259" key="5">
    <source>
        <dbReference type="Pfam" id="PF01321"/>
    </source>
</evidence>
<dbReference type="Gene3D" id="3.90.230.10">
    <property type="entry name" value="Creatinase/methionine aminopeptidase superfamily"/>
    <property type="match status" value="1"/>
</dbReference>
<organism evidence="6 7">
    <name type="scientific">Blautia faecis</name>
    <dbReference type="NCBI Taxonomy" id="871665"/>
    <lineage>
        <taxon>Bacteria</taxon>
        <taxon>Bacillati</taxon>
        <taxon>Bacillota</taxon>
        <taxon>Clostridia</taxon>
        <taxon>Lachnospirales</taxon>
        <taxon>Lachnospiraceae</taxon>
        <taxon>Blautia</taxon>
    </lineage>
</organism>
<feature type="domain" description="Creatinase N-terminal" evidence="5">
    <location>
        <begin position="2"/>
        <end position="127"/>
    </location>
</feature>
<keyword evidence="7" id="KW-1185">Reference proteome</keyword>
<dbReference type="CDD" id="cd01092">
    <property type="entry name" value="APP-like"/>
    <property type="match status" value="1"/>
</dbReference>
<dbReference type="PROSITE" id="PS00491">
    <property type="entry name" value="PROLINE_PEPTIDASE"/>
    <property type="match status" value="1"/>
</dbReference>
<dbReference type="GO" id="GO:0004177">
    <property type="term" value="F:aminopeptidase activity"/>
    <property type="evidence" value="ECO:0007669"/>
    <property type="project" value="UniProtKB-KW"/>
</dbReference>
<comment type="caution">
    <text evidence="6">The sequence shown here is derived from an EMBL/GenBank/DDBJ whole genome shotgun (WGS) entry which is preliminary data.</text>
</comment>
<dbReference type="SUPFAM" id="SSF55920">
    <property type="entry name" value="Creatinase/aminopeptidase"/>
    <property type="match status" value="1"/>
</dbReference>
<dbReference type="InterPro" id="IPR000994">
    <property type="entry name" value="Pept_M24"/>
</dbReference>
<dbReference type="Pfam" id="PF01321">
    <property type="entry name" value="Creatinase_N"/>
    <property type="match status" value="1"/>
</dbReference>
<evidence type="ECO:0000256" key="1">
    <source>
        <dbReference type="ARBA" id="ARBA00022723"/>
    </source>
</evidence>
<dbReference type="EMBL" id="JAAITS010000007">
    <property type="protein sequence ID" value="NSG84612.1"/>
    <property type="molecule type" value="Genomic_DNA"/>
</dbReference>
<gene>
    <name evidence="6" type="ORF">G5B17_04005</name>
</gene>
<keyword evidence="6" id="KW-0645">Protease</keyword>